<evidence type="ECO:0000313" key="3">
    <source>
        <dbReference type="EMBL" id="KAB1202335.1"/>
    </source>
</evidence>
<dbReference type="Gene3D" id="1.10.287.1490">
    <property type="match status" value="1"/>
</dbReference>
<dbReference type="EMBL" id="RXIC02000026">
    <property type="protein sequence ID" value="KAB1202335.1"/>
    <property type="molecule type" value="Genomic_DNA"/>
</dbReference>
<sequence length="631" mass="72863">MARKKVTHEAKHPKVEASQPQDLSQNHHDKPMDEPSEKLQNLKSLNSMLLKETFDRRQQVESLEHAKESLEAELTRSGMEQKLLEAELARASEQNVGLELEKSVVYTFWETQMGELGVGFDGLVKEKSEIEKMKLEREAKIGSLENEVNELMANLENERERLSGAYQERDLLKPQISRLVDEANELRDKVVEMGKKERKTTEEVQKLKKEVEGALKEKLDMGKEINALKREKESVERNLEESARFIESLRSESEGLVREKGEVERKTSMLEVKIGELEKGGRESNETVVNLRKEKEVLRSKVMELEKSIDEAMDKEKKMAMEINILVEEKREKEQKMEKLKEERDSVQRILDMTSKESEFRQQRIEELIREKNEIEEVKLSLEGEIVELKAEIGRLRAEVSTLQDSCRDKAAKNNQLVSEVSRCRDALDRLTLERDEVQKGFDEENKKLKNMQVLVSEKEKRIQETVEELGRITIEHENLIERSKAMEKRLDVLVKEKDLVQKDLSEAQRGIDDLRAKMESVSINSERALSMVKKTAVQVCQSLDDRNGNKEVVTNEKKLEEEIQPYVVELNAINSAFRDKEKMVEDMKKQLEMLQNSVAEAHKQKSFWTVVSSATTIVAAASVAYVARGR</sequence>
<evidence type="ECO:0000256" key="2">
    <source>
        <dbReference type="SAM" id="MobiDB-lite"/>
    </source>
</evidence>
<dbReference type="AlphaFoldDB" id="A0A6A1URB5"/>
<feature type="coiled-coil region" evidence="1">
    <location>
        <begin position="134"/>
        <end position="525"/>
    </location>
</feature>
<comment type="caution">
    <text evidence="4">The sequence shown here is derived from an EMBL/GenBank/DDBJ whole genome shotgun (WGS) entry which is preliminary data.</text>
</comment>
<feature type="region of interest" description="Disordered" evidence="2">
    <location>
        <begin position="1"/>
        <end position="38"/>
    </location>
</feature>
<keyword evidence="1" id="KW-0175">Coiled coil</keyword>
<dbReference type="EMBL" id="RXIC02000026">
    <property type="protein sequence ID" value="KAB1202338.1"/>
    <property type="molecule type" value="Genomic_DNA"/>
</dbReference>
<feature type="coiled-coil region" evidence="1">
    <location>
        <begin position="60"/>
        <end position="101"/>
    </location>
</feature>
<dbReference type="OrthoDB" id="689590at2759"/>
<feature type="coiled-coil region" evidence="1">
    <location>
        <begin position="578"/>
        <end position="605"/>
    </location>
</feature>
<reference evidence="4" key="3">
    <citation type="submission" date="2019-09" db="EMBL/GenBank/DDBJ databases">
        <authorList>
            <person name="Gao Z."/>
        </authorList>
    </citation>
    <scope>NUCLEOTIDE SEQUENCE</scope>
    <source>
        <tissue evidence="4">Leaves</tissue>
    </source>
</reference>
<evidence type="ECO:0000313" key="4">
    <source>
        <dbReference type="EMBL" id="KAB1202338.1"/>
    </source>
</evidence>
<gene>
    <name evidence="3" type="ORF">CJ030_MR8G010733</name>
    <name evidence="4" type="ORF">CJ030_MR8G010736</name>
</gene>
<proteinExistence type="predicted"/>
<reference evidence="4 5" key="2">
    <citation type="journal article" date="2019" name="Plant Biotechnol. J.">
        <title>The red bayberry genome and genetic basis of sex determination.</title>
        <authorList>
            <person name="Jia H.M."/>
            <person name="Jia H.J."/>
            <person name="Cai Q.L."/>
            <person name="Wang Y."/>
            <person name="Zhao H.B."/>
            <person name="Yang W.F."/>
            <person name="Wang G.Y."/>
            <person name="Li Y.H."/>
            <person name="Zhan D.L."/>
            <person name="Shen Y.T."/>
            <person name="Niu Q.F."/>
            <person name="Chang L."/>
            <person name="Qiu J."/>
            <person name="Zhao L."/>
            <person name="Xie H.B."/>
            <person name="Fu W.Y."/>
            <person name="Jin J."/>
            <person name="Li X.W."/>
            <person name="Jiao Y."/>
            <person name="Zhou C.C."/>
            <person name="Tu T."/>
            <person name="Chai C.Y."/>
            <person name="Gao J.L."/>
            <person name="Fan L.J."/>
            <person name="van de Weg E."/>
            <person name="Wang J.Y."/>
            <person name="Gao Z.S."/>
        </authorList>
    </citation>
    <scope>NUCLEOTIDE SEQUENCE [LARGE SCALE GENOMIC DNA]</scope>
    <source>
        <tissue evidence="4">Leaves</tissue>
    </source>
</reference>
<feature type="compositionally biased region" description="Basic and acidic residues" evidence="2">
    <location>
        <begin position="25"/>
        <end position="37"/>
    </location>
</feature>
<accession>A0A6A1URB5</accession>
<dbReference type="Gene3D" id="1.20.5.1700">
    <property type="match status" value="1"/>
</dbReference>
<protein>
    <submittedName>
        <fullName evidence="4">Uncharacterized protein</fullName>
    </submittedName>
</protein>
<evidence type="ECO:0000313" key="5">
    <source>
        <dbReference type="Proteomes" id="UP000516437"/>
    </source>
</evidence>
<keyword evidence="5" id="KW-1185">Reference proteome</keyword>
<dbReference type="Proteomes" id="UP000516437">
    <property type="component" value="Chromosome 8"/>
</dbReference>
<reference evidence="4" key="1">
    <citation type="submission" date="2018-07" db="EMBL/GenBank/DDBJ databases">
        <authorList>
            <person name="Gao Z.-S."/>
            <person name="Jia H.-M."/>
            <person name="Jia H.-J."/>
            <person name="Cai Q.-L."/>
            <person name="Wang Y."/>
            <person name="Zhao H.-B."/>
        </authorList>
    </citation>
    <scope>NUCLEOTIDE SEQUENCE</scope>
    <source>
        <tissue evidence="4">Leaves</tissue>
    </source>
</reference>
<organism evidence="4 5">
    <name type="scientific">Morella rubra</name>
    <name type="common">Chinese bayberry</name>
    <dbReference type="NCBI Taxonomy" id="262757"/>
    <lineage>
        <taxon>Eukaryota</taxon>
        <taxon>Viridiplantae</taxon>
        <taxon>Streptophyta</taxon>
        <taxon>Embryophyta</taxon>
        <taxon>Tracheophyta</taxon>
        <taxon>Spermatophyta</taxon>
        <taxon>Magnoliopsida</taxon>
        <taxon>eudicotyledons</taxon>
        <taxon>Gunneridae</taxon>
        <taxon>Pentapetalae</taxon>
        <taxon>rosids</taxon>
        <taxon>fabids</taxon>
        <taxon>Fagales</taxon>
        <taxon>Myricaceae</taxon>
        <taxon>Morella</taxon>
    </lineage>
</organism>
<name>A0A6A1URB5_9ROSI</name>
<evidence type="ECO:0000256" key="1">
    <source>
        <dbReference type="SAM" id="Coils"/>
    </source>
</evidence>